<dbReference type="RefSeq" id="WP_347703362.1">
    <property type="nucleotide sequence ID" value="NZ_JBDPZD010000001.1"/>
</dbReference>
<dbReference type="Proteomes" id="UP001495147">
    <property type="component" value="Unassembled WGS sequence"/>
</dbReference>
<protein>
    <submittedName>
        <fullName evidence="1">DUF2806 domain-containing protein</fullName>
    </submittedName>
</protein>
<keyword evidence="2" id="KW-1185">Reference proteome</keyword>
<dbReference type="EMBL" id="JBDPZD010000001">
    <property type="protein sequence ID" value="MEO3690535.1"/>
    <property type="molecule type" value="Genomic_DNA"/>
</dbReference>
<sequence>MEIKDLAGLSQPLTKLVEVVSSAVGTVYRPKAIRDEADAQAYAKKALARADTESALESKALEFSSALDRVQQALKDHPQLAERARNRLLAREVEGQLNVESIADFASEALPPAVSSQPVNADWRRKFFQEAENVCESDMQLLWGKVLAGEVTAPGTYSTRTLDTLRRLSKWEAELFRKACAIAMSDGWIAVPTGDLNESLKPFGLTYTDILSLRDAGLLMDGDHIHKDFSQSPRAPDGSARPVVLFNNGVMIELSGASMAALRLPALLFTRAGTELQRLNGQAETPEYLAALAAALRQRGLSVKRGTDVPQGEGLSVVVFEQDL</sequence>
<reference evidence="1 2" key="1">
    <citation type="submission" date="2024-05" db="EMBL/GenBank/DDBJ databases">
        <title>Roseateles sp. DJS-2-20 16S ribosomal RNA gene Genome sequencing and assembly.</title>
        <authorList>
            <person name="Woo H."/>
        </authorList>
    </citation>
    <scope>NUCLEOTIDE SEQUENCE [LARGE SCALE GENOMIC DNA]</scope>
    <source>
        <strain evidence="1 2">DJS-2-20</strain>
    </source>
</reference>
<gene>
    <name evidence="1" type="ORF">ABDJ85_03585</name>
</gene>
<comment type="caution">
    <text evidence="1">The sequence shown here is derived from an EMBL/GenBank/DDBJ whole genome shotgun (WGS) entry which is preliminary data.</text>
</comment>
<organism evidence="1 2">
    <name type="scientific">Roseateles paludis</name>
    <dbReference type="NCBI Taxonomy" id="3145238"/>
    <lineage>
        <taxon>Bacteria</taxon>
        <taxon>Pseudomonadati</taxon>
        <taxon>Pseudomonadota</taxon>
        <taxon>Betaproteobacteria</taxon>
        <taxon>Burkholderiales</taxon>
        <taxon>Sphaerotilaceae</taxon>
        <taxon>Roseateles</taxon>
    </lineage>
</organism>
<proteinExistence type="predicted"/>
<dbReference type="Pfam" id="PF10987">
    <property type="entry name" value="DUF2806"/>
    <property type="match status" value="1"/>
</dbReference>
<name>A0ABV0FX91_9BURK</name>
<accession>A0ABV0FX91</accession>
<evidence type="ECO:0000313" key="1">
    <source>
        <dbReference type="EMBL" id="MEO3690535.1"/>
    </source>
</evidence>
<evidence type="ECO:0000313" key="2">
    <source>
        <dbReference type="Proteomes" id="UP001495147"/>
    </source>
</evidence>
<dbReference type="InterPro" id="IPR021254">
    <property type="entry name" value="DUF2806"/>
</dbReference>